<keyword evidence="2" id="KW-1133">Transmembrane helix</keyword>
<gene>
    <name evidence="3" type="ORF">B3C1_04045</name>
</gene>
<keyword evidence="4" id="KW-1185">Reference proteome</keyword>
<evidence type="ECO:0000256" key="2">
    <source>
        <dbReference type="SAM" id="Phobius"/>
    </source>
</evidence>
<organism evidence="3 4">
    <name type="scientific">Gallaecimonas xiamenensis 3-C-1</name>
    <dbReference type="NCBI Taxonomy" id="745411"/>
    <lineage>
        <taxon>Bacteria</taxon>
        <taxon>Pseudomonadati</taxon>
        <taxon>Pseudomonadota</taxon>
        <taxon>Gammaproteobacteria</taxon>
        <taxon>Enterobacterales</taxon>
        <taxon>Gallaecimonadaceae</taxon>
        <taxon>Gallaecimonas</taxon>
    </lineage>
</organism>
<sequence>MAGWRQARHKVRCPVQGRTGLEGQEAMGKGGCRHVAGMAMAMGTFLMGFLVQVLRAQMAAGLMIAVVVGQVRAKAYPLKDKAKAQGEGEQQSAHKGPGHDVPSRLLDIGAQSKPRAWQ</sequence>
<evidence type="ECO:0000256" key="1">
    <source>
        <dbReference type="SAM" id="MobiDB-lite"/>
    </source>
</evidence>
<dbReference type="EMBL" id="AMRI01000004">
    <property type="protein sequence ID" value="EKE76736.1"/>
    <property type="molecule type" value="Genomic_DNA"/>
</dbReference>
<reference evidence="3 4" key="1">
    <citation type="journal article" date="2012" name="J. Bacteriol.">
        <title>Genome Sequence of Gallaecimonas xiamenensis Type Strain 3-C-1.</title>
        <authorList>
            <person name="Lai Q."/>
            <person name="Wang L."/>
            <person name="Wang W."/>
            <person name="Shao Z."/>
        </authorList>
    </citation>
    <scope>NUCLEOTIDE SEQUENCE [LARGE SCALE GENOMIC DNA]</scope>
    <source>
        <strain evidence="3 4">3-C-1</strain>
    </source>
</reference>
<keyword evidence="2" id="KW-0812">Transmembrane</keyword>
<protein>
    <submittedName>
        <fullName evidence="3">Uncharacterized protein</fullName>
    </submittedName>
</protein>
<dbReference type="STRING" id="745411.B3C1_04045"/>
<feature type="transmembrane region" description="Helical" evidence="2">
    <location>
        <begin position="35"/>
        <end position="54"/>
    </location>
</feature>
<name>K2J1C5_9GAMM</name>
<evidence type="ECO:0000313" key="3">
    <source>
        <dbReference type="EMBL" id="EKE76736.1"/>
    </source>
</evidence>
<comment type="caution">
    <text evidence="3">The sequence shown here is derived from an EMBL/GenBank/DDBJ whole genome shotgun (WGS) entry which is preliminary data.</text>
</comment>
<accession>K2J1C5</accession>
<dbReference type="Proteomes" id="UP000006755">
    <property type="component" value="Unassembled WGS sequence"/>
</dbReference>
<keyword evidence="2" id="KW-0472">Membrane</keyword>
<dbReference type="AlphaFoldDB" id="K2J1C5"/>
<evidence type="ECO:0000313" key="4">
    <source>
        <dbReference type="Proteomes" id="UP000006755"/>
    </source>
</evidence>
<proteinExistence type="predicted"/>
<feature type="region of interest" description="Disordered" evidence="1">
    <location>
        <begin position="80"/>
        <end position="118"/>
    </location>
</feature>